<comment type="cofactor">
    <cofactor evidence="2 7 8">
        <name>pyridoxal 5'-phosphate</name>
        <dbReference type="ChEBI" id="CHEBI:597326"/>
    </cofactor>
</comment>
<dbReference type="InterPro" id="IPR000821">
    <property type="entry name" value="Ala_racemase"/>
</dbReference>
<dbReference type="KEGG" id="ntn:D5366_07420"/>
<comment type="similarity">
    <text evidence="3 7">Belongs to the alanine racemase family.</text>
</comment>
<dbReference type="EC" id="5.1.1.1" evidence="4 7"/>
<proteinExistence type="inferred from homology"/>
<reference evidence="11 12" key="1">
    <citation type="submission" date="2018-09" db="EMBL/GenBank/DDBJ databases">
        <title>The complete genome sequence of Neokomagataea tanensis NBRC 106556(T).</title>
        <authorList>
            <person name="Chua K.-O."/>
            <person name="See-Too W.-S."/>
            <person name="Hong K.-W."/>
            <person name="Yin W.-F."/>
            <person name="Chan K.-G."/>
        </authorList>
    </citation>
    <scope>NUCLEOTIDE SEQUENCE [LARGE SCALE GENOMIC DNA]</scope>
    <source>
        <strain evidence="12">AH13 \ NBRC 106556</strain>
    </source>
</reference>
<evidence type="ECO:0000256" key="9">
    <source>
        <dbReference type="PIRSR" id="PIRSR600821-52"/>
    </source>
</evidence>
<dbReference type="CDD" id="cd00430">
    <property type="entry name" value="PLPDE_III_AR"/>
    <property type="match status" value="1"/>
</dbReference>
<comment type="function">
    <text evidence="7">Catalyzes the interconversion of L-alanine and D-alanine. May also act on other amino acids.</text>
</comment>
<feature type="binding site" evidence="7 9">
    <location>
        <position position="314"/>
    </location>
    <ligand>
        <name>substrate</name>
    </ligand>
</feature>
<dbReference type="GO" id="GO:0030170">
    <property type="term" value="F:pyridoxal phosphate binding"/>
    <property type="evidence" value="ECO:0007669"/>
    <property type="project" value="UniProtKB-UniRule"/>
</dbReference>
<evidence type="ECO:0000313" key="12">
    <source>
        <dbReference type="Proteomes" id="UP000317214"/>
    </source>
</evidence>
<protein>
    <recommendedName>
        <fullName evidence="4 7">Alanine racemase</fullName>
        <ecNumber evidence="4 7">5.1.1.1</ecNumber>
    </recommendedName>
</protein>
<dbReference type="InterPro" id="IPR001608">
    <property type="entry name" value="Ala_racemase_N"/>
</dbReference>
<feature type="active site" description="Proton acceptor; specific for D-alanine" evidence="7">
    <location>
        <position position="51"/>
    </location>
</feature>
<name>A0A4Y6V9C3_9PROT</name>
<dbReference type="InterPro" id="IPR011079">
    <property type="entry name" value="Ala_racemase_C"/>
</dbReference>
<dbReference type="UniPathway" id="UPA00042">
    <property type="reaction ID" value="UER00497"/>
</dbReference>
<dbReference type="GO" id="GO:0030632">
    <property type="term" value="P:D-alanine biosynthetic process"/>
    <property type="evidence" value="ECO:0007669"/>
    <property type="project" value="UniProtKB-UniRule"/>
</dbReference>
<dbReference type="Pfam" id="PF00842">
    <property type="entry name" value="Ala_racemase_C"/>
    <property type="match status" value="1"/>
</dbReference>
<dbReference type="InterPro" id="IPR009006">
    <property type="entry name" value="Ala_racemase/Decarboxylase_C"/>
</dbReference>
<dbReference type="PRINTS" id="PR00992">
    <property type="entry name" value="ALARACEMASE"/>
</dbReference>
<evidence type="ECO:0000256" key="4">
    <source>
        <dbReference type="ARBA" id="ARBA00013089"/>
    </source>
</evidence>
<dbReference type="PANTHER" id="PTHR30511:SF0">
    <property type="entry name" value="ALANINE RACEMASE, CATABOLIC-RELATED"/>
    <property type="match status" value="1"/>
</dbReference>
<dbReference type="HAMAP" id="MF_01201">
    <property type="entry name" value="Ala_racemase"/>
    <property type="match status" value="1"/>
</dbReference>
<evidence type="ECO:0000256" key="7">
    <source>
        <dbReference type="HAMAP-Rule" id="MF_01201"/>
    </source>
</evidence>
<dbReference type="Proteomes" id="UP000317214">
    <property type="component" value="Chromosome"/>
</dbReference>
<dbReference type="Pfam" id="PF01168">
    <property type="entry name" value="Ala_racemase_N"/>
    <property type="match status" value="1"/>
</dbReference>
<comment type="pathway">
    <text evidence="7">Amino-acid biosynthesis; D-alanine biosynthesis; D-alanine from L-alanine: step 1/1.</text>
</comment>
<evidence type="ECO:0000313" key="11">
    <source>
        <dbReference type="EMBL" id="QDH25067.1"/>
    </source>
</evidence>
<organism evidence="11 12">
    <name type="scientific">Neokomagataea tanensis</name>
    <dbReference type="NCBI Taxonomy" id="661191"/>
    <lineage>
        <taxon>Bacteria</taxon>
        <taxon>Pseudomonadati</taxon>
        <taxon>Pseudomonadota</taxon>
        <taxon>Alphaproteobacteria</taxon>
        <taxon>Acetobacterales</taxon>
        <taxon>Acetobacteraceae</taxon>
        <taxon>Neokomagataea</taxon>
    </lineage>
</organism>
<comment type="catalytic activity">
    <reaction evidence="1 7">
        <text>L-alanine = D-alanine</text>
        <dbReference type="Rhea" id="RHEA:20249"/>
        <dbReference type="ChEBI" id="CHEBI:57416"/>
        <dbReference type="ChEBI" id="CHEBI:57972"/>
        <dbReference type="EC" id="5.1.1.1"/>
    </reaction>
</comment>
<dbReference type="GO" id="GO:0005829">
    <property type="term" value="C:cytosol"/>
    <property type="evidence" value="ECO:0007669"/>
    <property type="project" value="TreeGrafter"/>
</dbReference>
<dbReference type="GO" id="GO:0008784">
    <property type="term" value="F:alanine racemase activity"/>
    <property type="evidence" value="ECO:0007669"/>
    <property type="project" value="UniProtKB-UniRule"/>
</dbReference>
<keyword evidence="6 7" id="KW-0413">Isomerase</keyword>
<dbReference type="Gene3D" id="3.20.20.10">
    <property type="entry name" value="Alanine racemase"/>
    <property type="match status" value="1"/>
</dbReference>
<evidence type="ECO:0000256" key="6">
    <source>
        <dbReference type="ARBA" id="ARBA00023235"/>
    </source>
</evidence>
<dbReference type="SUPFAM" id="SSF50621">
    <property type="entry name" value="Alanine racemase C-terminal domain-like"/>
    <property type="match status" value="1"/>
</dbReference>
<dbReference type="NCBIfam" id="TIGR00492">
    <property type="entry name" value="alr"/>
    <property type="match status" value="1"/>
</dbReference>
<dbReference type="RefSeq" id="WP_141492920.1">
    <property type="nucleotide sequence ID" value="NZ_CP032485.1"/>
</dbReference>
<feature type="modified residue" description="N6-(pyridoxal phosphate)lysine" evidence="7 8">
    <location>
        <position position="51"/>
    </location>
</feature>
<dbReference type="InterPro" id="IPR020622">
    <property type="entry name" value="Ala_racemase_pyridoxalP-BS"/>
</dbReference>
<evidence type="ECO:0000256" key="5">
    <source>
        <dbReference type="ARBA" id="ARBA00022898"/>
    </source>
</evidence>
<accession>A0A4Y6V9C3</accession>
<sequence length="370" mass="39234">MLASAPKDHRLLPPAQAMAGAWLTIDRGVLADNYRHLDALSGDAECAAVIKADGYGLGAEQIAPTLYEAGAKTFFVAHLVEGIRLRPVVPEARIFVLHGFMPGCAKLLHEHNLIPALNDVAQVREWAALGADHGQALPCAVQVDSGMSRFGLSAEDIAEEGLFDGVAPCLVMSHLACADTPENPANAAQRQNFLAMAEYFPGVPRSLAASSGIFLGPDYHFELVRPGAALYGVAPNDDTPSLGQVARLMARITQIRTVPAGGRIGYGLTWEAQRPTRVATLGIGYADGFFRAQAGSAAVWYGEQRLPLLGRVSMDSISVDLTNAPVDLEPGDVVTVLGAQQSVDALAASGKTIGYEILTSLGARFYRVYL</sequence>
<dbReference type="InterPro" id="IPR029066">
    <property type="entry name" value="PLP-binding_barrel"/>
</dbReference>
<evidence type="ECO:0000256" key="2">
    <source>
        <dbReference type="ARBA" id="ARBA00001933"/>
    </source>
</evidence>
<dbReference type="AlphaFoldDB" id="A0A4Y6V9C3"/>
<dbReference type="PROSITE" id="PS00395">
    <property type="entry name" value="ALANINE_RACEMASE"/>
    <property type="match status" value="1"/>
</dbReference>
<dbReference type="OrthoDB" id="9813814at2"/>
<keyword evidence="12" id="KW-1185">Reference proteome</keyword>
<feature type="domain" description="Alanine racemase C-terminal" evidence="10">
    <location>
        <begin position="245"/>
        <end position="370"/>
    </location>
</feature>
<feature type="active site" description="Proton acceptor; specific for L-alanine" evidence="7">
    <location>
        <position position="266"/>
    </location>
</feature>
<dbReference type="SUPFAM" id="SSF51419">
    <property type="entry name" value="PLP-binding barrel"/>
    <property type="match status" value="1"/>
</dbReference>
<evidence type="ECO:0000259" key="10">
    <source>
        <dbReference type="SMART" id="SM01005"/>
    </source>
</evidence>
<gene>
    <name evidence="11" type="primary">alr</name>
    <name evidence="11" type="ORF">D5366_07420</name>
</gene>
<dbReference type="SMART" id="SM01005">
    <property type="entry name" value="Ala_racemase_C"/>
    <property type="match status" value="1"/>
</dbReference>
<feature type="binding site" evidence="7 9">
    <location>
        <position position="149"/>
    </location>
    <ligand>
        <name>substrate</name>
    </ligand>
</feature>
<dbReference type="EMBL" id="CP032485">
    <property type="protein sequence ID" value="QDH25067.1"/>
    <property type="molecule type" value="Genomic_DNA"/>
</dbReference>
<dbReference type="PANTHER" id="PTHR30511">
    <property type="entry name" value="ALANINE RACEMASE"/>
    <property type="match status" value="1"/>
</dbReference>
<keyword evidence="5 7" id="KW-0663">Pyridoxal phosphate</keyword>
<evidence type="ECO:0000256" key="1">
    <source>
        <dbReference type="ARBA" id="ARBA00000316"/>
    </source>
</evidence>
<dbReference type="Gene3D" id="2.40.37.10">
    <property type="entry name" value="Lyase, Ornithine Decarboxylase, Chain A, domain 1"/>
    <property type="match status" value="1"/>
</dbReference>
<evidence type="ECO:0000256" key="3">
    <source>
        <dbReference type="ARBA" id="ARBA00007880"/>
    </source>
</evidence>
<evidence type="ECO:0000256" key="8">
    <source>
        <dbReference type="PIRSR" id="PIRSR600821-50"/>
    </source>
</evidence>